<dbReference type="InterPro" id="IPR013087">
    <property type="entry name" value="Znf_C2H2_type"/>
</dbReference>
<dbReference type="KEGG" id="hir:HETIRDRAFT_320509"/>
<dbReference type="STRING" id="747525.W4K533"/>
<feature type="domain" description="C2H2-type" evidence="7">
    <location>
        <begin position="209"/>
        <end position="238"/>
    </location>
</feature>
<dbReference type="AlphaFoldDB" id="W4K533"/>
<dbReference type="PROSITE" id="PS50157">
    <property type="entry name" value="ZINC_FINGER_C2H2_2"/>
    <property type="match status" value="2"/>
</dbReference>
<dbReference type="PANTHER" id="PTHR24379:SF121">
    <property type="entry name" value="C2H2-TYPE DOMAIN-CONTAINING PROTEIN"/>
    <property type="match status" value="1"/>
</dbReference>
<organism evidence="8 9">
    <name type="scientific">Heterobasidion irregulare (strain TC 32-1)</name>
    <dbReference type="NCBI Taxonomy" id="747525"/>
    <lineage>
        <taxon>Eukaryota</taxon>
        <taxon>Fungi</taxon>
        <taxon>Dikarya</taxon>
        <taxon>Basidiomycota</taxon>
        <taxon>Agaricomycotina</taxon>
        <taxon>Agaricomycetes</taxon>
        <taxon>Russulales</taxon>
        <taxon>Bondarzewiaceae</taxon>
        <taxon>Heterobasidion</taxon>
        <taxon>Heterobasidion annosum species complex</taxon>
    </lineage>
</organism>
<dbReference type="PANTHER" id="PTHR24379">
    <property type="entry name" value="KRAB AND ZINC FINGER DOMAIN-CONTAINING"/>
    <property type="match status" value="1"/>
</dbReference>
<dbReference type="PROSITE" id="PS00028">
    <property type="entry name" value="ZINC_FINGER_C2H2_1"/>
    <property type="match status" value="2"/>
</dbReference>
<dbReference type="Pfam" id="PF00096">
    <property type="entry name" value="zf-C2H2"/>
    <property type="match status" value="1"/>
</dbReference>
<sequence>MVLCTQCYRDFAHEQALHAHCRDKADHPYCTACERLFVHDRALEQHLQSSAAHQDSSDEYEEESEVETDSESESEERYCHGCTRWFVSRESLYQHLASSSRHNWCFVCSRDFGSEAALDQHSSSRVHKDRNFRCPLCGSMFKFPSSIAHHVESGACNNISRHQVTAAVHRLNIVPTISLSHRITGPGGPPMRTIVHYSATEQAFNGSAYECYLCHRTFRTLASLNMHLGSAAHDEDEFECPKCKKTFTLISALVQHIESEVCGAARFKQVEDIATQMTGQFARMLRL</sequence>
<dbReference type="Pfam" id="PF12171">
    <property type="entry name" value="zf-C2H2_jaz"/>
    <property type="match status" value="1"/>
</dbReference>
<dbReference type="Pfam" id="PF12874">
    <property type="entry name" value="zf-met"/>
    <property type="match status" value="1"/>
</dbReference>
<dbReference type="EMBL" id="KI925459">
    <property type="protein sequence ID" value="ETW80917.1"/>
    <property type="molecule type" value="Genomic_DNA"/>
</dbReference>
<evidence type="ECO:0000256" key="5">
    <source>
        <dbReference type="PROSITE-ProRule" id="PRU00042"/>
    </source>
</evidence>
<keyword evidence="4" id="KW-0862">Zinc</keyword>
<reference evidence="8 9" key="1">
    <citation type="journal article" date="2012" name="New Phytol.">
        <title>Insight into trade-off between wood decay and parasitism from the genome of a fungal forest pathogen.</title>
        <authorList>
            <person name="Olson A."/>
            <person name="Aerts A."/>
            <person name="Asiegbu F."/>
            <person name="Belbahri L."/>
            <person name="Bouzid O."/>
            <person name="Broberg A."/>
            <person name="Canback B."/>
            <person name="Coutinho P.M."/>
            <person name="Cullen D."/>
            <person name="Dalman K."/>
            <person name="Deflorio G."/>
            <person name="van Diepen L.T."/>
            <person name="Dunand C."/>
            <person name="Duplessis S."/>
            <person name="Durling M."/>
            <person name="Gonthier P."/>
            <person name="Grimwood J."/>
            <person name="Fossdal C.G."/>
            <person name="Hansson D."/>
            <person name="Henrissat B."/>
            <person name="Hietala A."/>
            <person name="Himmelstrand K."/>
            <person name="Hoffmeister D."/>
            <person name="Hogberg N."/>
            <person name="James T.Y."/>
            <person name="Karlsson M."/>
            <person name="Kohler A."/>
            <person name="Kues U."/>
            <person name="Lee Y.H."/>
            <person name="Lin Y.C."/>
            <person name="Lind M."/>
            <person name="Lindquist E."/>
            <person name="Lombard V."/>
            <person name="Lucas S."/>
            <person name="Lunden K."/>
            <person name="Morin E."/>
            <person name="Murat C."/>
            <person name="Park J."/>
            <person name="Raffaello T."/>
            <person name="Rouze P."/>
            <person name="Salamov A."/>
            <person name="Schmutz J."/>
            <person name="Solheim H."/>
            <person name="Stahlberg J."/>
            <person name="Velez H."/>
            <person name="de Vries R.P."/>
            <person name="Wiebenga A."/>
            <person name="Woodward S."/>
            <person name="Yakovlev I."/>
            <person name="Garbelotto M."/>
            <person name="Martin F."/>
            <person name="Grigoriev I.V."/>
            <person name="Stenlid J."/>
        </authorList>
    </citation>
    <scope>NUCLEOTIDE SEQUENCE [LARGE SCALE GENOMIC DNA]</scope>
    <source>
        <strain evidence="8 9">TC 32-1</strain>
    </source>
</reference>
<keyword evidence="1" id="KW-0479">Metal-binding</keyword>
<dbReference type="InterPro" id="IPR036236">
    <property type="entry name" value="Znf_C2H2_sf"/>
</dbReference>
<dbReference type="SMART" id="SM00355">
    <property type="entry name" value="ZnF_C2H2"/>
    <property type="match status" value="7"/>
</dbReference>
<dbReference type="InParanoid" id="W4K533"/>
<name>W4K533_HETIT</name>
<dbReference type="eggNOG" id="KOG1721">
    <property type="taxonomic scope" value="Eukaryota"/>
</dbReference>
<dbReference type="Gene3D" id="3.30.160.60">
    <property type="entry name" value="Classic Zinc Finger"/>
    <property type="match status" value="2"/>
</dbReference>
<dbReference type="RefSeq" id="XP_009547609.1">
    <property type="nucleotide sequence ID" value="XM_009549314.1"/>
</dbReference>
<proteinExistence type="predicted"/>
<evidence type="ECO:0000256" key="3">
    <source>
        <dbReference type="ARBA" id="ARBA00022771"/>
    </source>
</evidence>
<evidence type="ECO:0000256" key="4">
    <source>
        <dbReference type="ARBA" id="ARBA00022833"/>
    </source>
</evidence>
<feature type="compositionally biased region" description="Acidic residues" evidence="6">
    <location>
        <begin position="57"/>
        <end position="74"/>
    </location>
</feature>
<dbReference type="Proteomes" id="UP000030671">
    <property type="component" value="Unassembled WGS sequence"/>
</dbReference>
<evidence type="ECO:0000313" key="9">
    <source>
        <dbReference type="Proteomes" id="UP000030671"/>
    </source>
</evidence>
<dbReference type="GeneID" id="20670670"/>
<dbReference type="OrthoDB" id="6077919at2759"/>
<dbReference type="HOGENOM" id="CLU_075838_1_1_1"/>
<feature type="region of interest" description="Disordered" evidence="6">
    <location>
        <begin position="48"/>
        <end position="74"/>
    </location>
</feature>
<evidence type="ECO:0000259" key="7">
    <source>
        <dbReference type="PROSITE" id="PS50157"/>
    </source>
</evidence>
<evidence type="ECO:0000256" key="1">
    <source>
        <dbReference type="ARBA" id="ARBA00022723"/>
    </source>
</evidence>
<evidence type="ECO:0000256" key="6">
    <source>
        <dbReference type="SAM" id="MobiDB-lite"/>
    </source>
</evidence>
<keyword evidence="3 5" id="KW-0863">Zinc-finger</keyword>
<feature type="domain" description="C2H2-type" evidence="7">
    <location>
        <begin position="238"/>
        <end position="256"/>
    </location>
</feature>
<dbReference type="GO" id="GO:0008270">
    <property type="term" value="F:zinc ion binding"/>
    <property type="evidence" value="ECO:0007669"/>
    <property type="project" value="UniProtKB-KW"/>
</dbReference>
<dbReference type="SUPFAM" id="SSF57667">
    <property type="entry name" value="beta-beta-alpha zinc fingers"/>
    <property type="match status" value="2"/>
</dbReference>
<dbReference type="InterPro" id="IPR022755">
    <property type="entry name" value="Znf_C2H2_jaz"/>
</dbReference>
<evidence type="ECO:0000256" key="2">
    <source>
        <dbReference type="ARBA" id="ARBA00022737"/>
    </source>
</evidence>
<keyword evidence="9" id="KW-1185">Reference proteome</keyword>
<accession>W4K533</accession>
<evidence type="ECO:0000313" key="8">
    <source>
        <dbReference type="EMBL" id="ETW80917.1"/>
    </source>
</evidence>
<gene>
    <name evidence="8" type="ORF">HETIRDRAFT_320509</name>
</gene>
<protein>
    <recommendedName>
        <fullName evidence="7">C2H2-type domain-containing protein</fullName>
    </recommendedName>
</protein>
<keyword evidence="2" id="KW-0677">Repeat</keyword>